<evidence type="ECO:0000313" key="2">
    <source>
        <dbReference type="Proteomes" id="UP000321820"/>
    </source>
</evidence>
<protein>
    <submittedName>
        <fullName evidence="1">Uncharacterized protein</fullName>
    </submittedName>
</protein>
<reference evidence="1 2" key="1">
    <citation type="submission" date="2019-08" db="EMBL/GenBank/DDBJ databases">
        <title>Complete genome sequence of Terriglobus albidus strain ORNL.</title>
        <authorList>
            <person name="Podar M."/>
        </authorList>
    </citation>
    <scope>NUCLEOTIDE SEQUENCE [LARGE SCALE GENOMIC DNA]</scope>
    <source>
        <strain evidence="1 2">ORNL</strain>
    </source>
</reference>
<dbReference type="Proteomes" id="UP000321820">
    <property type="component" value="Chromosome"/>
</dbReference>
<dbReference type="RefSeq" id="WP_147648765.1">
    <property type="nucleotide sequence ID" value="NZ_CP042806.1"/>
</dbReference>
<proteinExistence type="predicted"/>
<dbReference type="EMBL" id="CP042806">
    <property type="protein sequence ID" value="QEE29573.1"/>
    <property type="molecule type" value="Genomic_DNA"/>
</dbReference>
<dbReference type="NCBIfam" id="NF038353">
    <property type="entry name" value="FxLYD_dom"/>
    <property type="match status" value="1"/>
</dbReference>
<gene>
    <name evidence="1" type="ORF">FTW19_17180</name>
</gene>
<sequence length="376" mass="40465">MSQGRLLATAIAVTTGLLVTAGTLWPSAIAASYGGGKTEGILSSTSTPEAAVNDLTAQLKLHALAKAYSSLANKAEFSEADFERDLLGSGLSLRTYATLDSVDVRPLHQSNTDADLTMKMHWSSVVGNFDDTRDVHAVKVGNHWALNWPLKHESPVPPQVIPVNYLRWDVIYRGAGDDWGSQDVEAPHVRIVDMHPLSRAEGVVVMGELLNEDVVPAFVSVKATLVTKAGETLDSEGSFDMISHTLLPKQVTPFIIHFPGTDLSKISTIRMEPTSVLVAASADPVIEIENQQYQEGSGAAVTGQLTNQSGHTVNVSHVLSTFYDANGQVVWVGGQYIDRALQPQTPVDFRVPVPQDLAGKVKSERTVVSTYIQGNS</sequence>
<organism evidence="1 2">
    <name type="scientific">Terriglobus albidus</name>
    <dbReference type="NCBI Taxonomy" id="1592106"/>
    <lineage>
        <taxon>Bacteria</taxon>
        <taxon>Pseudomonadati</taxon>
        <taxon>Acidobacteriota</taxon>
        <taxon>Terriglobia</taxon>
        <taxon>Terriglobales</taxon>
        <taxon>Acidobacteriaceae</taxon>
        <taxon>Terriglobus</taxon>
    </lineage>
</organism>
<dbReference type="KEGG" id="talb:FTW19_17180"/>
<keyword evidence="2" id="KW-1185">Reference proteome</keyword>
<accession>A0A5B9EBM3</accession>
<dbReference type="AlphaFoldDB" id="A0A5B9EBM3"/>
<evidence type="ECO:0000313" key="1">
    <source>
        <dbReference type="EMBL" id="QEE29573.1"/>
    </source>
</evidence>
<dbReference type="OrthoDB" id="108281at2"/>
<dbReference type="InterPro" id="IPR047676">
    <property type="entry name" value="FxLYD_dom"/>
</dbReference>
<name>A0A5B9EBM3_9BACT</name>